<evidence type="ECO:0000256" key="5">
    <source>
        <dbReference type="ARBA" id="ARBA00022842"/>
    </source>
</evidence>
<keyword evidence="1 10" id="KW-0540">Nuclease</keyword>
<dbReference type="PANTHER" id="PTHR34353:SF2">
    <property type="entry name" value="CRISPR-ASSOCIATED ENDONUCLEASE CAS1 1"/>
    <property type="match status" value="1"/>
</dbReference>
<keyword evidence="8 10" id="KW-0464">Manganese</keyword>
<comment type="subunit">
    <text evidence="9 10">Homodimer, forms a heterotetramer with a Cas2 homodimer.</text>
</comment>
<dbReference type="Gene3D" id="1.20.120.920">
    <property type="entry name" value="CRISPR-associated endonuclease Cas1, C-terminal domain"/>
    <property type="match status" value="1"/>
</dbReference>
<comment type="caution">
    <text evidence="11">The sequence shown here is derived from an EMBL/GenBank/DDBJ whole genome shotgun (WGS) entry which is preliminary data.</text>
</comment>
<reference evidence="11 12" key="1">
    <citation type="submission" date="2024-01" db="EMBL/GenBank/DDBJ databases">
        <title>novel species in genus Adlercreutzia.</title>
        <authorList>
            <person name="Liu X."/>
        </authorList>
    </citation>
    <scope>NUCLEOTIDE SEQUENCE [LARGE SCALE GENOMIC DNA]</scope>
    <source>
        <strain evidence="11 12">R7</strain>
    </source>
</reference>
<dbReference type="EC" id="3.1.-.-" evidence="10"/>
<evidence type="ECO:0000256" key="2">
    <source>
        <dbReference type="ARBA" id="ARBA00022723"/>
    </source>
</evidence>
<sequence length="297" mass="32505">MARRTICIQSPSKLSVQHGSLCIKQAGDKTAEIPLEDIWVLILETPQVSITSAALSRLSNAGIGTMTCGADHLPNGLLLPLGAHSRHAAIVEQQLAMSLPLKKRLWQQIVIRKIKNQAKVLELQRIENSLLEQYAHAVQSGDKTNRESVAASLYFKSLIECGNRREGPYSAPLDYGYAVLRAGIGREAVAHGWLVSRGIHHESSLNAFNLVDDLIEPFRPVIDLLICEKQLIGDLTPTVKAQLASIFETLVKVDNKKVSVQHAIELELNSLKVAVVNGDASLLKLPEVIPFSIASHE</sequence>
<evidence type="ECO:0000256" key="10">
    <source>
        <dbReference type="HAMAP-Rule" id="MF_01470"/>
    </source>
</evidence>
<name>A0ABU6IET7_9ACTN</name>
<dbReference type="RefSeq" id="WP_338208397.1">
    <property type="nucleotide sequence ID" value="NZ_JAYMFF010000002.1"/>
</dbReference>
<protein>
    <recommendedName>
        <fullName evidence="10">CRISPR-associated endonuclease Cas1</fullName>
        <ecNumber evidence="10">3.1.-.-</ecNumber>
    </recommendedName>
</protein>
<keyword evidence="3 10" id="KW-0255">Endonuclease</keyword>
<organism evidence="11 12">
    <name type="scientific">Adlercreutzia wanghongyangiae</name>
    <dbReference type="NCBI Taxonomy" id="3111451"/>
    <lineage>
        <taxon>Bacteria</taxon>
        <taxon>Bacillati</taxon>
        <taxon>Actinomycetota</taxon>
        <taxon>Coriobacteriia</taxon>
        <taxon>Eggerthellales</taxon>
        <taxon>Eggerthellaceae</taxon>
        <taxon>Adlercreutzia</taxon>
    </lineage>
</organism>
<feature type="binding site" evidence="10">
    <location>
        <position position="216"/>
    </location>
    <ligand>
        <name>Mn(2+)</name>
        <dbReference type="ChEBI" id="CHEBI:29035"/>
    </ligand>
</feature>
<dbReference type="InterPro" id="IPR019855">
    <property type="entry name" value="CRISPR-assoc_Cas1_NMENI"/>
</dbReference>
<accession>A0ABU6IET7</accession>
<dbReference type="Proteomes" id="UP001349994">
    <property type="component" value="Unassembled WGS sequence"/>
</dbReference>
<evidence type="ECO:0000256" key="8">
    <source>
        <dbReference type="ARBA" id="ARBA00023211"/>
    </source>
</evidence>
<keyword evidence="5 10" id="KW-0460">Magnesium</keyword>
<dbReference type="Pfam" id="PF01867">
    <property type="entry name" value="Cas_Cas1"/>
    <property type="match status" value="1"/>
</dbReference>
<gene>
    <name evidence="10 11" type="primary">cas1</name>
    <name evidence="11" type="ORF">VIN30_00485</name>
</gene>
<feature type="binding site" evidence="10">
    <location>
        <position position="147"/>
    </location>
    <ligand>
        <name>Mn(2+)</name>
        <dbReference type="ChEBI" id="CHEBI:29035"/>
    </ligand>
</feature>
<evidence type="ECO:0000256" key="4">
    <source>
        <dbReference type="ARBA" id="ARBA00022801"/>
    </source>
</evidence>
<proteinExistence type="inferred from homology"/>
<keyword evidence="2 10" id="KW-0479">Metal-binding</keyword>
<dbReference type="HAMAP" id="MF_01470">
    <property type="entry name" value="Cas1"/>
    <property type="match status" value="1"/>
</dbReference>
<comment type="similarity">
    <text evidence="10">Belongs to the CRISPR-associated endonuclease Cas1 family.</text>
</comment>
<dbReference type="InterPro" id="IPR050646">
    <property type="entry name" value="Cas1"/>
</dbReference>
<feature type="binding site" evidence="10">
    <location>
        <position position="201"/>
    </location>
    <ligand>
        <name>Mn(2+)</name>
        <dbReference type="ChEBI" id="CHEBI:29035"/>
    </ligand>
</feature>
<dbReference type="InterPro" id="IPR002729">
    <property type="entry name" value="CRISPR-assoc_Cas1"/>
</dbReference>
<dbReference type="GO" id="GO:0004519">
    <property type="term" value="F:endonuclease activity"/>
    <property type="evidence" value="ECO:0007669"/>
    <property type="project" value="UniProtKB-KW"/>
</dbReference>
<evidence type="ECO:0000313" key="11">
    <source>
        <dbReference type="EMBL" id="MEC4174926.1"/>
    </source>
</evidence>
<evidence type="ECO:0000256" key="3">
    <source>
        <dbReference type="ARBA" id="ARBA00022759"/>
    </source>
</evidence>
<evidence type="ECO:0000256" key="6">
    <source>
        <dbReference type="ARBA" id="ARBA00023118"/>
    </source>
</evidence>
<dbReference type="InterPro" id="IPR042211">
    <property type="entry name" value="CRISPR-assoc_Cas1_N"/>
</dbReference>
<dbReference type="PANTHER" id="PTHR34353">
    <property type="entry name" value="CRISPR-ASSOCIATED ENDONUCLEASE CAS1 1"/>
    <property type="match status" value="1"/>
</dbReference>
<evidence type="ECO:0000256" key="1">
    <source>
        <dbReference type="ARBA" id="ARBA00022722"/>
    </source>
</evidence>
<evidence type="ECO:0000313" key="12">
    <source>
        <dbReference type="Proteomes" id="UP001349994"/>
    </source>
</evidence>
<dbReference type="Gene3D" id="3.100.10.20">
    <property type="entry name" value="CRISPR-associated endonuclease Cas1, N-terminal domain"/>
    <property type="match status" value="1"/>
</dbReference>
<dbReference type="NCBIfam" id="TIGR03639">
    <property type="entry name" value="cas1_NMENI"/>
    <property type="match status" value="1"/>
</dbReference>
<dbReference type="InterPro" id="IPR042206">
    <property type="entry name" value="CRISPR-assoc_Cas1_C"/>
</dbReference>
<comment type="cofactor">
    <cofactor evidence="10">
        <name>Mg(2+)</name>
        <dbReference type="ChEBI" id="CHEBI:18420"/>
    </cofactor>
    <cofactor evidence="10">
        <name>Mn(2+)</name>
        <dbReference type="ChEBI" id="CHEBI:29035"/>
    </cofactor>
</comment>
<keyword evidence="7 10" id="KW-0238">DNA-binding</keyword>
<dbReference type="EMBL" id="JAYMFF010000002">
    <property type="protein sequence ID" value="MEC4174926.1"/>
    <property type="molecule type" value="Genomic_DNA"/>
</dbReference>
<evidence type="ECO:0000256" key="7">
    <source>
        <dbReference type="ARBA" id="ARBA00023125"/>
    </source>
</evidence>
<keyword evidence="4 10" id="KW-0378">Hydrolase</keyword>
<evidence type="ECO:0000256" key="9">
    <source>
        <dbReference type="ARBA" id="ARBA00038592"/>
    </source>
</evidence>
<keyword evidence="12" id="KW-1185">Reference proteome</keyword>
<keyword evidence="6 10" id="KW-0051">Antiviral defense</keyword>
<comment type="function">
    <text evidence="10">CRISPR (clustered regularly interspaced short palindromic repeat), is an adaptive immune system that provides protection against mobile genetic elements (viruses, transposable elements and conjugative plasmids). CRISPR clusters contain spacers, sequences complementary to antecedent mobile elements, and target invading nucleic acids. CRISPR clusters are transcribed and processed into CRISPR RNA (crRNA). Acts as a dsDNA endonuclease. Involved in the integration of spacer DNA into the CRISPR cassette.</text>
</comment>